<feature type="non-terminal residue" evidence="2">
    <location>
        <position position="1"/>
    </location>
</feature>
<comment type="caution">
    <text evidence="2">The sequence shown here is derived from an EMBL/GenBank/DDBJ whole genome shotgun (WGS) entry which is preliminary data.</text>
</comment>
<reference evidence="2" key="1">
    <citation type="submission" date="2023-10" db="EMBL/GenBank/DDBJ databases">
        <authorList>
            <person name="Chen Y."/>
            <person name="Shah S."/>
            <person name="Dougan E. K."/>
            <person name="Thang M."/>
            <person name="Chan C."/>
        </authorList>
    </citation>
    <scope>NUCLEOTIDE SEQUENCE [LARGE SCALE GENOMIC DNA]</scope>
</reference>
<accession>A0ABN9WGC2</accession>
<feature type="region of interest" description="Disordered" evidence="1">
    <location>
        <begin position="29"/>
        <end position="60"/>
    </location>
</feature>
<evidence type="ECO:0000256" key="1">
    <source>
        <dbReference type="SAM" id="MobiDB-lite"/>
    </source>
</evidence>
<feature type="compositionally biased region" description="Acidic residues" evidence="1">
    <location>
        <begin position="48"/>
        <end position="60"/>
    </location>
</feature>
<sequence>LQALFAQVAAQQQRAGGGHRAEDLFAEWLGDGPAGGLDAEVDAASGEPEGDDGEESDSEEIDVGPLQALLTDNAAFFEACEAAVALAGTSSSGPGPPTLDSPAALRVALNEVCRRVAIEAVDEEESKELFDGPMDPGVFYVFAREYFSSISRALTMDIDALPPAGPS</sequence>
<dbReference type="EMBL" id="CAUYUJ010018549">
    <property type="protein sequence ID" value="CAK0884452.1"/>
    <property type="molecule type" value="Genomic_DNA"/>
</dbReference>
<organism evidence="2 3">
    <name type="scientific">Prorocentrum cordatum</name>
    <dbReference type="NCBI Taxonomy" id="2364126"/>
    <lineage>
        <taxon>Eukaryota</taxon>
        <taxon>Sar</taxon>
        <taxon>Alveolata</taxon>
        <taxon>Dinophyceae</taxon>
        <taxon>Prorocentrales</taxon>
        <taxon>Prorocentraceae</taxon>
        <taxon>Prorocentrum</taxon>
    </lineage>
</organism>
<gene>
    <name evidence="2" type="ORF">PCOR1329_LOCUS66402</name>
</gene>
<proteinExistence type="predicted"/>
<name>A0ABN9WGC2_9DINO</name>
<evidence type="ECO:0000313" key="3">
    <source>
        <dbReference type="Proteomes" id="UP001189429"/>
    </source>
</evidence>
<dbReference type="Proteomes" id="UP001189429">
    <property type="component" value="Unassembled WGS sequence"/>
</dbReference>
<keyword evidence="3" id="KW-1185">Reference proteome</keyword>
<protein>
    <submittedName>
        <fullName evidence="2">Uncharacterized protein</fullName>
    </submittedName>
</protein>
<evidence type="ECO:0000313" key="2">
    <source>
        <dbReference type="EMBL" id="CAK0884452.1"/>
    </source>
</evidence>